<dbReference type="Gene3D" id="2.40.170.20">
    <property type="entry name" value="TonB-dependent receptor, beta-barrel domain"/>
    <property type="match status" value="1"/>
</dbReference>
<dbReference type="InterPro" id="IPR037066">
    <property type="entry name" value="Plug_dom_sf"/>
</dbReference>
<organism evidence="12 13">
    <name type="scientific">Flavobacterium agrisoli</name>
    <dbReference type="NCBI Taxonomy" id="2793066"/>
    <lineage>
        <taxon>Bacteria</taxon>
        <taxon>Pseudomonadati</taxon>
        <taxon>Bacteroidota</taxon>
        <taxon>Flavobacteriia</taxon>
        <taxon>Flavobacteriales</taxon>
        <taxon>Flavobacteriaceae</taxon>
        <taxon>Flavobacterium</taxon>
    </lineage>
</organism>
<dbReference type="InterPro" id="IPR039426">
    <property type="entry name" value="TonB-dep_rcpt-like"/>
</dbReference>
<evidence type="ECO:0000256" key="7">
    <source>
        <dbReference type="ARBA" id="ARBA00023237"/>
    </source>
</evidence>
<dbReference type="InterPro" id="IPR036942">
    <property type="entry name" value="Beta-barrel_TonB_sf"/>
</dbReference>
<keyword evidence="2 8" id="KW-0813">Transport</keyword>
<sequence>MKSKTCLTTAKWQFIVVVLLSTMWLQFGFAQEKRQELSGTVTSATDGMAVPGASILVEGSNASTVTDFDGKFTIQAKQGDVVKVSFMGFKTQAITVGTQKNISVSLQEEAAQLQEIVVIGYGTQKKNTVTNAVVQVSGENLTKTNTVNALQGLQGQAAGIQITSTSGQPGENLNVVIRGVGSTAGSTPLYVVDGILTGDISYLNNSDIESISVLKDAASAAIYGSQASNGVVLVTTKKGKRGSPGQITFDQYYGIQSVARKVDLLDAKEYGIILNEAALNSGKNPYFTNNEIAAMGSGTNWMDQMLEDNAATKNFSFGASGASEASVYSTSLSYLGQEGIVGGKDLSNYERYNFRINSEHKLYKDVLTIGENLSFAYIDRNGIGVGNQYNNSLRSAFQVTPLLPMYDADGNYYDSSNDTVPWLSGMSNPYALMVYNNQNESNNQKLLGNVYLQIQPLTNLTFRTTLGLDYNVSEGHSYSPVYRLSIYANNAFDRVNQNMFKSKSINWDNLLTYKFNVGENHRFETMVGSTFIKYDSTSIEAANADSVFNDLEHAWLDNTTNKDGARMSVSGDRFENRLMSYFGRLNYNYKEKYLLNATFRADGSSKFAEGNQWGYFPSVSAGWVLSNEDFLKDSKGISFLKLRGSWGQVGNQSIRSFQFLSLIKSNTTNYSFGNEEGVLTPGAYPQNIANPDLKWETSEQIDLGLDARFFNNALSVNFDWYKKTNKDWLILAPILATAGADAPFINGGDVVNQGVELALSYQNKVGDFNYTISANGAYNKNTVGEIPNADGIIHGLSNELYDNAGEFYRAQNGYPLGYFWGYKTGGVFQNQEQINNYTSPSGVVLQPNAAPGDLIYVNTNGDDKIDAQDKTKIGDPNPDFTYGFSFTASYKAFDFFINTNGVAGNQIVQSYRNQSGAYGNYTSAILSRWHGEGSSNTMPRVTEDNRNFTQFSDLYIQDGDFLRINTVTLGYDFAKMKQSKPFFASQFRLYFSILNLYTFTKYDGMDPEIGFGSSNNDQRFSSGVDVGYYPRPRTFMLGLNVKL</sequence>
<proteinExistence type="inferred from homology"/>
<evidence type="ECO:0000256" key="6">
    <source>
        <dbReference type="ARBA" id="ARBA00023136"/>
    </source>
</evidence>
<gene>
    <name evidence="12" type="ORF">I5M07_06165</name>
</gene>
<feature type="domain" description="TonB-dependent receptor plug" evidence="11">
    <location>
        <begin position="126"/>
        <end position="231"/>
    </location>
</feature>
<keyword evidence="7 8" id="KW-0998">Cell outer membrane</keyword>
<keyword evidence="5 9" id="KW-0798">TonB box</keyword>
<evidence type="ECO:0000256" key="3">
    <source>
        <dbReference type="ARBA" id="ARBA00022452"/>
    </source>
</evidence>
<protein>
    <submittedName>
        <fullName evidence="12">TonB-dependent receptor</fullName>
    </submittedName>
</protein>
<dbReference type="Gene3D" id="2.170.130.10">
    <property type="entry name" value="TonB-dependent receptor, plug domain"/>
    <property type="match status" value="1"/>
</dbReference>
<dbReference type="InterPro" id="IPR023996">
    <property type="entry name" value="TonB-dep_OMP_SusC/RagA"/>
</dbReference>
<keyword evidence="3 8" id="KW-1134">Transmembrane beta strand</keyword>
<evidence type="ECO:0000313" key="12">
    <source>
        <dbReference type="EMBL" id="MBK0369420.1"/>
    </source>
</evidence>
<name>A0A934UJH4_9FLAO</name>
<dbReference type="NCBIfam" id="TIGR04056">
    <property type="entry name" value="OMP_RagA_SusC"/>
    <property type="match status" value="1"/>
</dbReference>
<evidence type="ECO:0000256" key="5">
    <source>
        <dbReference type="ARBA" id="ARBA00023077"/>
    </source>
</evidence>
<evidence type="ECO:0000256" key="1">
    <source>
        <dbReference type="ARBA" id="ARBA00004571"/>
    </source>
</evidence>
<evidence type="ECO:0000256" key="9">
    <source>
        <dbReference type="RuleBase" id="RU003357"/>
    </source>
</evidence>
<dbReference type="NCBIfam" id="TIGR04057">
    <property type="entry name" value="SusC_RagA_signa"/>
    <property type="match status" value="1"/>
</dbReference>
<comment type="caution">
    <text evidence="12">The sequence shown here is derived from an EMBL/GenBank/DDBJ whole genome shotgun (WGS) entry which is preliminary data.</text>
</comment>
<keyword evidence="6 8" id="KW-0472">Membrane</keyword>
<dbReference type="RefSeq" id="WP_200105344.1">
    <property type="nucleotide sequence ID" value="NZ_JAEHFV010000002.1"/>
</dbReference>
<feature type="domain" description="TonB-dependent receptor-like beta-barrel" evidence="10">
    <location>
        <begin position="408"/>
        <end position="784"/>
    </location>
</feature>
<comment type="similarity">
    <text evidence="8 9">Belongs to the TonB-dependent receptor family.</text>
</comment>
<accession>A0A934UJH4</accession>
<dbReference type="AlphaFoldDB" id="A0A934UJH4"/>
<dbReference type="InterPro" id="IPR008969">
    <property type="entry name" value="CarboxyPept-like_regulatory"/>
</dbReference>
<dbReference type="SUPFAM" id="SSF49464">
    <property type="entry name" value="Carboxypeptidase regulatory domain-like"/>
    <property type="match status" value="1"/>
</dbReference>
<evidence type="ECO:0000256" key="8">
    <source>
        <dbReference type="PROSITE-ProRule" id="PRU01360"/>
    </source>
</evidence>
<keyword evidence="4 8" id="KW-0812">Transmembrane</keyword>
<evidence type="ECO:0000313" key="13">
    <source>
        <dbReference type="Proteomes" id="UP000609172"/>
    </source>
</evidence>
<dbReference type="EMBL" id="JAEHFV010000002">
    <property type="protein sequence ID" value="MBK0369420.1"/>
    <property type="molecule type" value="Genomic_DNA"/>
</dbReference>
<dbReference type="InterPro" id="IPR000531">
    <property type="entry name" value="Beta-barrel_TonB"/>
</dbReference>
<comment type="subcellular location">
    <subcellularLocation>
        <location evidence="1 8">Cell outer membrane</location>
        <topology evidence="1 8">Multi-pass membrane protein</topology>
    </subcellularLocation>
</comment>
<dbReference type="Pfam" id="PF07715">
    <property type="entry name" value="Plug"/>
    <property type="match status" value="1"/>
</dbReference>
<dbReference type="Gene3D" id="2.60.40.1120">
    <property type="entry name" value="Carboxypeptidase-like, regulatory domain"/>
    <property type="match status" value="1"/>
</dbReference>
<dbReference type="Pfam" id="PF13715">
    <property type="entry name" value="CarbopepD_reg_2"/>
    <property type="match status" value="1"/>
</dbReference>
<evidence type="ECO:0000259" key="10">
    <source>
        <dbReference type="Pfam" id="PF00593"/>
    </source>
</evidence>
<dbReference type="InterPro" id="IPR023997">
    <property type="entry name" value="TonB-dep_OMP_SusC/RagA_CS"/>
</dbReference>
<dbReference type="GO" id="GO:0009279">
    <property type="term" value="C:cell outer membrane"/>
    <property type="evidence" value="ECO:0007669"/>
    <property type="project" value="UniProtKB-SubCell"/>
</dbReference>
<dbReference type="InterPro" id="IPR012910">
    <property type="entry name" value="Plug_dom"/>
</dbReference>
<dbReference type="Proteomes" id="UP000609172">
    <property type="component" value="Unassembled WGS sequence"/>
</dbReference>
<dbReference type="PROSITE" id="PS52016">
    <property type="entry name" value="TONB_DEPENDENT_REC_3"/>
    <property type="match status" value="1"/>
</dbReference>
<evidence type="ECO:0000256" key="2">
    <source>
        <dbReference type="ARBA" id="ARBA00022448"/>
    </source>
</evidence>
<evidence type="ECO:0000259" key="11">
    <source>
        <dbReference type="Pfam" id="PF07715"/>
    </source>
</evidence>
<keyword evidence="12" id="KW-0675">Receptor</keyword>
<evidence type="ECO:0000256" key="4">
    <source>
        <dbReference type="ARBA" id="ARBA00022692"/>
    </source>
</evidence>
<dbReference type="SUPFAM" id="SSF56935">
    <property type="entry name" value="Porins"/>
    <property type="match status" value="1"/>
</dbReference>
<dbReference type="Pfam" id="PF00593">
    <property type="entry name" value="TonB_dep_Rec_b-barrel"/>
    <property type="match status" value="1"/>
</dbReference>
<reference evidence="12" key="1">
    <citation type="submission" date="2020-12" db="EMBL/GenBank/DDBJ databases">
        <title>Bacterial novel species Flavobacterium sp. SE-1-e isolated from soil.</title>
        <authorList>
            <person name="Jung H.-Y."/>
        </authorList>
    </citation>
    <scope>NUCLEOTIDE SEQUENCE</scope>
    <source>
        <strain evidence="12">SE-1-e</strain>
    </source>
</reference>
<keyword evidence="13" id="KW-1185">Reference proteome</keyword>